<dbReference type="PANTHER" id="PTHR14499">
    <property type="entry name" value="POTASSIUM CHANNEL TETRAMERIZATION DOMAIN-CONTAINING"/>
    <property type="match status" value="1"/>
</dbReference>
<evidence type="ECO:0000259" key="1">
    <source>
        <dbReference type="Pfam" id="PF02214"/>
    </source>
</evidence>
<dbReference type="AlphaFoldDB" id="K1R8J8"/>
<reference evidence="3" key="1">
    <citation type="journal article" date="2012" name="Nature">
        <title>The oyster genome reveals stress adaptation and complexity of shell formation.</title>
        <authorList>
            <person name="Zhang G."/>
            <person name="Fang X."/>
            <person name="Guo X."/>
            <person name="Li L."/>
            <person name="Luo R."/>
            <person name="Xu F."/>
            <person name="Yang P."/>
            <person name="Zhang L."/>
            <person name="Wang X."/>
            <person name="Qi H."/>
            <person name="Xiong Z."/>
            <person name="Que H."/>
            <person name="Xie Y."/>
            <person name="Holland P.W."/>
            <person name="Paps J."/>
            <person name="Zhu Y."/>
            <person name="Wu F."/>
            <person name="Chen Y."/>
            <person name="Wang J."/>
            <person name="Peng C."/>
            <person name="Meng J."/>
            <person name="Yang L."/>
            <person name="Liu J."/>
            <person name="Wen B."/>
            <person name="Zhang N."/>
            <person name="Huang Z."/>
            <person name="Zhu Q."/>
            <person name="Feng Y."/>
            <person name="Mount A."/>
            <person name="Hedgecock D."/>
            <person name="Xu Z."/>
            <person name="Liu Y."/>
            <person name="Domazet-Loso T."/>
            <person name="Du Y."/>
            <person name="Sun X."/>
            <person name="Zhang S."/>
            <person name="Liu B."/>
            <person name="Cheng P."/>
            <person name="Jiang X."/>
            <person name="Li J."/>
            <person name="Fan D."/>
            <person name="Wang W."/>
            <person name="Fu W."/>
            <person name="Wang T."/>
            <person name="Wang B."/>
            <person name="Zhang J."/>
            <person name="Peng Z."/>
            <person name="Li Y."/>
            <person name="Li N."/>
            <person name="Wang J."/>
            <person name="Chen M."/>
            <person name="He Y."/>
            <person name="Tan F."/>
            <person name="Song X."/>
            <person name="Zheng Q."/>
            <person name="Huang R."/>
            <person name="Yang H."/>
            <person name="Du X."/>
            <person name="Chen L."/>
            <person name="Yang M."/>
            <person name="Gaffney P.M."/>
            <person name="Wang S."/>
            <person name="Luo L."/>
            <person name="She Z."/>
            <person name="Ming Y."/>
            <person name="Huang W."/>
            <person name="Zhang S."/>
            <person name="Huang B."/>
            <person name="Zhang Y."/>
            <person name="Qu T."/>
            <person name="Ni P."/>
            <person name="Miao G."/>
            <person name="Wang J."/>
            <person name="Wang Q."/>
            <person name="Steinberg C.E."/>
            <person name="Wang H."/>
            <person name="Li N."/>
            <person name="Qian L."/>
            <person name="Zhang G."/>
            <person name="Li Y."/>
            <person name="Yang H."/>
            <person name="Liu X."/>
            <person name="Wang J."/>
            <person name="Yin Y."/>
            <person name="Wang J."/>
        </authorList>
    </citation>
    <scope>NUCLEOTIDE SEQUENCE [LARGE SCALE GENOMIC DNA]</scope>
    <source>
        <strain evidence="3">05x7-T-G4-1.051#20</strain>
    </source>
</reference>
<dbReference type="HOGENOM" id="CLU_070345_1_0_1"/>
<dbReference type="Gene3D" id="3.30.710.10">
    <property type="entry name" value="Potassium Channel Kv1.1, Chain A"/>
    <property type="match status" value="1"/>
</dbReference>
<proteinExistence type="predicted"/>
<feature type="domain" description="KCTD7/14 C-terminal" evidence="2">
    <location>
        <begin position="77"/>
        <end position="186"/>
    </location>
</feature>
<dbReference type="EMBL" id="JH816287">
    <property type="protein sequence ID" value="EKC39964.1"/>
    <property type="molecule type" value="Genomic_DNA"/>
</dbReference>
<dbReference type="Pfam" id="PF25611">
    <property type="entry name" value="KCTD_C"/>
    <property type="match status" value="1"/>
</dbReference>
<dbReference type="InterPro" id="IPR003131">
    <property type="entry name" value="T1-type_BTB"/>
</dbReference>
<name>K1R8J8_MAGGI</name>
<gene>
    <name evidence="3" type="ORF">CGI_10026973</name>
</gene>
<evidence type="ECO:0000313" key="3">
    <source>
        <dbReference type="EMBL" id="EKC39964.1"/>
    </source>
</evidence>
<dbReference type="Pfam" id="PF02214">
    <property type="entry name" value="BTB_2"/>
    <property type="match status" value="1"/>
</dbReference>
<dbReference type="PANTHER" id="PTHR14499:SF145">
    <property type="entry name" value="POTASSIUM CHANNEL REGULATORY PROTEIN-LIKE"/>
    <property type="match status" value="1"/>
</dbReference>
<accession>K1R8J8</accession>
<organism evidence="3">
    <name type="scientific">Magallana gigas</name>
    <name type="common">Pacific oyster</name>
    <name type="synonym">Crassostrea gigas</name>
    <dbReference type="NCBI Taxonomy" id="29159"/>
    <lineage>
        <taxon>Eukaryota</taxon>
        <taxon>Metazoa</taxon>
        <taxon>Spiralia</taxon>
        <taxon>Lophotrochozoa</taxon>
        <taxon>Mollusca</taxon>
        <taxon>Bivalvia</taxon>
        <taxon>Autobranchia</taxon>
        <taxon>Pteriomorphia</taxon>
        <taxon>Ostreida</taxon>
        <taxon>Ostreoidea</taxon>
        <taxon>Ostreidae</taxon>
        <taxon>Magallana</taxon>
    </lineage>
</organism>
<dbReference type="SUPFAM" id="SSF54695">
    <property type="entry name" value="POZ domain"/>
    <property type="match status" value="1"/>
</dbReference>
<dbReference type="InParanoid" id="K1R8J8"/>
<evidence type="ECO:0000259" key="2">
    <source>
        <dbReference type="Pfam" id="PF25611"/>
    </source>
</evidence>
<dbReference type="InterPro" id="IPR057890">
    <property type="entry name" value="KCTD7/14_C"/>
</dbReference>
<protein>
    <submittedName>
        <fullName evidence="3">BTB/POZ domain-containing protein KCTD7</fullName>
    </submittedName>
</protein>
<feature type="domain" description="Potassium channel tetramerisation-type BTB" evidence="1">
    <location>
        <begin position="2"/>
        <end position="63"/>
    </location>
</feature>
<dbReference type="InterPro" id="IPR011333">
    <property type="entry name" value="SKP1/BTB/POZ_sf"/>
</dbReference>
<dbReference type="GO" id="GO:0051260">
    <property type="term" value="P:protein homooligomerization"/>
    <property type="evidence" value="ECO:0007669"/>
    <property type="project" value="InterPro"/>
</dbReference>
<sequence length="218" mass="25383">MLAAMFSGNYDVKMDQHGRYFIDADGENFHYILNYLRYGELPPQEISPKIYREAVYFGLQGMVEELEKHPIFLAKIHRESFRAQFPGYTKLVNSIINKVHQESSKNKETVSSMLLTLFAKDKKPKLETFDKNHWCTLKSKNKKKAKTDFILGPWTSKSTEKEVMDCIAFDLRERGFSLTQEGVGQCSYKCDSPPDYPGEATVENCPRSVFKLTFYWWK</sequence>